<sequence>MGFSDLSLNCHWTSALHLLLPLLKRSLKHLFSKTLWWTLDGIMNAWEEIKHQSDTKYPSKKRAIQRTSQKLTMNRVAHTVAVPPSIPQALHHHIILIRLNTK</sequence>
<gene>
    <name evidence="1" type="ORF">AMELA_G00117600</name>
</gene>
<accession>A0A7J6ATB3</accession>
<dbReference type="AlphaFoldDB" id="A0A7J6ATB3"/>
<evidence type="ECO:0000313" key="1">
    <source>
        <dbReference type="EMBL" id="KAF4085379.1"/>
    </source>
</evidence>
<dbReference type="Proteomes" id="UP000593565">
    <property type="component" value="Unassembled WGS sequence"/>
</dbReference>
<organism evidence="1 2">
    <name type="scientific">Ameiurus melas</name>
    <name type="common">Black bullhead</name>
    <name type="synonym">Silurus melas</name>
    <dbReference type="NCBI Taxonomy" id="219545"/>
    <lineage>
        <taxon>Eukaryota</taxon>
        <taxon>Metazoa</taxon>
        <taxon>Chordata</taxon>
        <taxon>Craniata</taxon>
        <taxon>Vertebrata</taxon>
        <taxon>Euteleostomi</taxon>
        <taxon>Actinopterygii</taxon>
        <taxon>Neopterygii</taxon>
        <taxon>Teleostei</taxon>
        <taxon>Ostariophysi</taxon>
        <taxon>Siluriformes</taxon>
        <taxon>Ictaluridae</taxon>
        <taxon>Ameiurus</taxon>
    </lineage>
</organism>
<name>A0A7J6ATB3_AMEME</name>
<reference evidence="1 2" key="1">
    <citation type="submission" date="2020-02" db="EMBL/GenBank/DDBJ databases">
        <title>A chromosome-scale genome assembly of the black bullhead catfish (Ameiurus melas).</title>
        <authorList>
            <person name="Wen M."/>
            <person name="Zham M."/>
            <person name="Cabau C."/>
            <person name="Klopp C."/>
            <person name="Donnadieu C."/>
            <person name="Roques C."/>
            <person name="Bouchez O."/>
            <person name="Lampietro C."/>
            <person name="Jouanno E."/>
            <person name="Herpin A."/>
            <person name="Louis A."/>
            <person name="Berthelot C."/>
            <person name="Parey E."/>
            <person name="Roest-Crollius H."/>
            <person name="Braasch I."/>
            <person name="Postlethwait J."/>
            <person name="Robinson-Rechavi M."/>
            <person name="Echchiki A."/>
            <person name="Begum T."/>
            <person name="Montfort J."/>
            <person name="Schartl M."/>
            <person name="Bobe J."/>
            <person name="Guiguen Y."/>
        </authorList>
    </citation>
    <scope>NUCLEOTIDE SEQUENCE [LARGE SCALE GENOMIC DNA]</scope>
    <source>
        <strain evidence="1">M_S1</strain>
        <tissue evidence="1">Blood</tissue>
    </source>
</reference>
<dbReference type="EMBL" id="JAAGNN010000009">
    <property type="protein sequence ID" value="KAF4085379.1"/>
    <property type="molecule type" value="Genomic_DNA"/>
</dbReference>
<keyword evidence="2" id="KW-1185">Reference proteome</keyword>
<comment type="caution">
    <text evidence="1">The sequence shown here is derived from an EMBL/GenBank/DDBJ whole genome shotgun (WGS) entry which is preliminary data.</text>
</comment>
<feature type="non-terminal residue" evidence="1">
    <location>
        <position position="1"/>
    </location>
</feature>
<proteinExistence type="predicted"/>
<evidence type="ECO:0000313" key="2">
    <source>
        <dbReference type="Proteomes" id="UP000593565"/>
    </source>
</evidence>
<protein>
    <submittedName>
        <fullName evidence="1">Uncharacterized protein</fullName>
    </submittedName>
</protein>